<dbReference type="Gene3D" id="3.55.50.30">
    <property type="match status" value="1"/>
</dbReference>
<dbReference type="EMBL" id="AQHW01000027">
    <property type="protein sequence ID" value="KKB48308.1"/>
    <property type="molecule type" value="Genomic_DNA"/>
</dbReference>
<dbReference type="InterPro" id="IPR032508">
    <property type="entry name" value="FecR_C"/>
</dbReference>
<dbReference type="RefSeq" id="WP_028727351.1">
    <property type="nucleotide sequence ID" value="NZ_AUAE01000013.1"/>
</dbReference>
<keyword evidence="5" id="KW-1185">Reference proteome</keyword>
<dbReference type="STRING" id="1203610.HMPREF1536_04772"/>
<evidence type="ECO:0000313" key="5">
    <source>
        <dbReference type="Proteomes" id="UP000033035"/>
    </source>
</evidence>
<dbReference type="Proteomes" id="UP000033035">
    <property type="component" value="Unassembled WGS sequence"/>
</dbReference>
<dbReference type="InterPro" id="IPR012373">
    <property type="entry name" value="Ferrdict_sens_TM"/>
</dbReference>
<evidence type="ECO:0000259" key="3">
    <source>
        <dbReference type="Pfam" id="PF16344"/>
    </source>
</evidence>
<feature type="domain" description="FecR protein" evidence="2">
    <location>
        <begin position="117"/>
        <end position="211"/>
    </location>
</feature>
<protein>
    <recommendedName>
        <fullName evidence="6">FecR protein domain-containing protein</fullName>
    </recommendedName>
</protein>
<feature type="domain" description="Protein FecR C-terminal" evidence="3">
    <location>
        <begin position="255"/>
        <end position="325"/>
    </location>
</feature>
<dbReference type="GO" id="GO:0016989">
    <property type="term" value="F:sigma factor antagonist activity"/>
    <property type="evidence" value="ECO:0007669"/>
    <property type="project" value="TreeGrafter"/>
</dbReference>
<dbReference type="HOGENOM" id="CLU_050192_2_3_10"/>
<reference evidence="4 5" key="1">
    <citation type="submission" date="2013-04" db="EMBL/GenBank/DDBJ databases">
        <title>The Genome Sequence of Parabacteroides gordonii DSM 23371.</title>
        <authorList>
            <consortium name="The Broad Institute Genomics Platform"/>
            <person name="Earl A."/>
            <person name="Ward D."/>
            <person name="Feldgarden M."/>
            <person name="Gevers D."/>
            <person name="Martens E."/>
            <person name="Sakamoto M."/>
            <person name="Benno Y."/>
            <person name="Suzuki N."/>
            <person name="Matsunaga N."/>
            <person name="Koshihara K."/>
            <person name="Seki M."/>
            <person name="Komiya H."/>
            <person name="Walker B."/>
            <person name="Young S."/>
            <person name="Zeng Q."/>
            <person name="Gargeya S."/>
            <person name="Fitzgerald M."/>
            <person name="Haas B."/>
            <person name="Abouelleil A."/>
            <person name="Allen A.W."/>
            <person name="Alvarado L."/>
            <person name="Arachchi H.M."/>
            <person name="Berlin A.M."/>
            <person name="Chapman S.B."/>
            <person name="Gainer-Dewar J."/>
            <person name="Goldberg J."/>
            <person name="Griggs A."/>
            <person name="Gujja S."/>
            <person name="Hansen M."/>
            <person name="Howarth C."/>
            <person name="Imamovic A."/>
            <person name="Ireland A."/>
            <person name="Larimer J."/>
            <person name="McCowan C."/>
            <person name="Murphy C."/>
            <person name="Pearson M."/>
            <person name="Poon T.W."/>
            <person name="Priest M."/>
            <person name="Roberts A."/>
            <person name="Saif S."/>
            <person name="Shea T."/>
            <person name="Sisk P."/>
            <person name="Sykes S."/>
            <person name="Wortman J."/>
            <person name="Nusbaum C."/>
            <person name="Birren B."/>
        </authorList>
    </citation>
    <scope>NUCLEOTIDE SEQUENCE [LARGE SCALE GENOMIC DNA]</scope>
    <source>
        <strain evidence="4 5">MS-1</strain>
    </source>
</reference>
<keyword evidence="1" id="KW-1133">Transmembrane helix</keyword>
<dbReference type="PANTHER" id="PTHR30273:SF2">
    <property type="entry name" value="PROTEIN FECR"/>
    <property type="match status" value="1"/>
</dbReference>
<accession>A0A0F5IS42</accession>
<dbReference type="PANTHER" id="PTHR30273">
    <property type="entry name" value="PERIPLASMIC SIGNAL SENSOR AND SIGMA FACTOR ACTIVATOR FECR-RELATED"/>
    <property type="match status" value="1"/>
</dbReference>
<dbReference type="InterPro" id="IPR006860">
    <property type="entry name" value="FecR"/>
</dbReference>
<dbReference type="Gene3D" id="2.60.120.1440">
    <property type="match status" value="1"/>
</dbReference>
<evidence type="ECO:0000313" key="4">
    <source>
        <dbReference type="EMBL" id="KKB48308.1"/>
    </source>
</evidence>
<dbReference type="PIRSF" id="PIRSF018266">
    <property type="entry name" value="FecR"/>
    <property type="match status" value="1"/>
</dbReference>
<name>A0A0F5IS42_9BACT</name>
<dbReference type="FunFam" id="2.60.120.1440:FF:000001">
    <property type="entry name" value="Putative anti-sigma factor"/>
    <property type="match status" value="1"/>
</dbReference>
<sequence>MHILITKYFNKEITTEEKAELFSLMQTDKELHKEFVSMQNLSALSASLPAEGDEMKAVGKLLQFKQAHKNEKKKFVHLTRHFVGYAAAICLAVLSTWTIMNYQRDNAIEEQLAFEEFSTPPGQRAQVKLHDGTVVWLNARSRLRYPNRFSGAERKVELDGEAFFEVFRNEEAPFVVSTEKLDIKVLGTKFNVFAYKGKNEFTTALIEGSVKLYQSDNESVAMYMSPNDYAELKDGRLVKSKISSTDFLLWKEGIYAFDDIPFGEIIKKLELYYDITIEIRNKKLNNYKFSGKFRQRDGIESVLKTLQKIYNFSYVKDEELNTITIR</sequence>
<evidence type="ECO:0000256" key="1">
    <source>
        <dbReference type="SAM" id="Phobius"/>
    </source>
</evidence>
<dbReference type="Pfam" id="PF04773">
    <property type="entry name" value="FecR"/>
    <property type="match status" value="1"/>
</dbReference>
<evidence type="ECO:0000259" key="2">
    <source>
        <dbReference type="Pfam" id="PF04773"/>
    </source>
</evidence>
<keyword evidence="1" id="KW-0812">Transmembrane</keyword>
<keyword evidence="1" id="KW-0472">Membrane</keyword>
<proteinExistence type="predicted"/>
<dbReference type="PATRIC" id="fig|1203610.3.peg.4864"/>
<evidence type="ECO:0008006" key="6">
    <source>
        <dbReference type="Google" id="ProtNLM"/>
    </source>
</evidence>
<feature type="transmembrane region" description="Helical" evidence="1">
    <location>
        <begin position="82"/>
        <end position="100"/>
    </location>
</feature>
<dbReference type="Pfam" id="PF16344">
    <property type="entry name" value="FecR_C"/>
    <property type="match status" value="1"/>
</dbReference>
<gene>
    <name evidence="4" type="ORF">HMPREF1536_04772</name>
</gene>
<comment type="caution">
    <text evidence="4">The sequence shown here is derived from an EMBL/GenBank/DDBJ whole genome shotgun (WGS) entry which is preliminary data.</text>
</comment>
<organism evidence="4 5">
    <name type="scientific">Parabacteroides gordonii MS-1 = DSM 23371</name>
    <dbReference type="NCBI Taxonomy" id="1203610"/>
    <lineage>
        <taxon>Bacteria</taxon>
        <taxon>Pseudomonadati</taxon>
        <taxon>Bacteroidota</taxon>
        <taxon>Bacteroidia</taxon>
        <taxon>Bacteroidales</taxon>
        <taxon>Tannerellaceae</taxon>
        <taxon>Parabacteroides</taxon>
    </lineage>
</organism>
<dbReference type="AlphaFoldDB" id="A0A0F5IS42"/>